<evidence type="ECO:0000313" key="4">
    <source>
        <dbReference type="EMBL" id="GKV08705.1"/>
    </source>
</evidence>
<keyword evidence="2" id="KW-1003">Cell membrane</keyword>
<dbReference type="Proteomes" id="UP001054252">
    <property type="component" value="Unassembled WGS sequence"/>
</dbReference>
<keyword evidence="2" id="KW-0472">Membrane</keyword>
<evidence type="ECO:0000256" key="1">
    <source>
        <dbReference type="ARBA" id="ARBA00004236"/>
    </source>
</evidence>
<dbReference type="InterPro" id="IPR050823">
    <property type="entry name" value="Plant_Ser_Thr_Prot_Kinase"/>
</dbReference>
<gene>
    <name evidence="4" type="ORF">SLEP1_g20302</name>
</gene>
<dbReference type="GO" id="GO:0005524">
    <property type="term" value="F:ATP binding"/>
    <property type="evidence" value="ECO:0007669"/>
    <property type="project" value="InterPro"/>
</dbReference>
<dbReference type="Gene3D" id="3.30.200.20">
    <property type="entry name" value="Phosphorylase Kinase, domain 1"/>
    <property type="match status" value="1"/>
</dbReference>
<dbReference type="PANTHER" id="PTHR45621">
    <property type="entry name" value="OS01G0588500 PROTEIN-RELATED"/>
    <property type="match status" value="1"/>
</dbReference>
<dbReference type="PROSITE" id="PS50011">
    <property type="entry name" value="PROTEIN_KINASE_DOM"/>
    <property type="match status" value="1"/>
</dbReference>
<dbReference type="InterPro" id="IPR001245">
    <property type="entry name" value="Ser-Thr/Tyr_kinase_cat_dom"/>
</dbReference>
<organism evidence="4 5">
    <name type="scientific">Rubroshorea leprosula</name>
    <dbReference type="NCBI Taxonomy" id="152421"/>
    <lineage>
        <taxon>Eukaryota</taxon>
        <taxon>Viridiplantae</taxon>
        <taxon>Streptophyta</taxon>
        <taxon>Embryophyta</taxon>
        <taxon>Tracheophyta</taxon>
        <taxon>Spermatophyta</taxon>
        <taxon>Magnoliopsida</taxon>
        <taxon>eudicotyledons</taxon>
        <taxon>Gunneridae</taxon>
        <taxon>Pentapetalae</taxon>
        <taxon>rosids</taxon>
        <taxon>malvids</taxon>
        <taxon>Malvales</taxon>
        <taxon>Dipterocarpaceae</taxon>
        <taxon>Rubroshorea</taxon>
    </lineage>
</organism>
<dbReference type="InterPro" id="IPR000719">
    <property type="entry name" value="Prot_kinase_dom"/>
</dbReference>
<dbReference type="EMBL" id="BPVZ01000029">
    <property type="protein sequence ID" value="GKV08705.1"/>
    <property type="molecule type" value="Genomic_DNA"/>
</dbReference>
<reference evidence="4 5" key="1">
    <citation type="journal article" date="2021" name="Commun. Biol.">
        <title>The genome of Shorea leprosula (Dipterocarpaceae) highlights the ecological relevance of drought in aseasonal tropical rainforests.</title>
        <authorList>
            <person name="Ng K.K.S."/>
            <person name="Kobayashi M.J."/>
            <person name="Fawcett J.A."/>
            <person name="Hatakeyama M."/>
            <person name="Paape T."/>
            <person name="Ng C.H."/>
            <person name="Ang C.C."/>
            <person name="Tnah L.H."/>
            <person name="Lee C.T."/>
            <person name="Nishiyama T."/>
            <person name="Sese J."/>
            <person name="O'Brien M.J."/>
            <person name="Copetti D."/>
            <person name="Mohd Noor M.I."/>
            <person name="Ong R.C."/>
            <person name="Putra M."/>
            <person name="Sireger I.Z."/>
            <person name="Indrioko S."/>
            <person name="Kosugi Y."/>
            <person name="Izuno A."/>
            <person name="Isagi Y."/>
            <person name="Lee S.L."/>
            <person name="Shimizu K.K."/>
        </authorList>
    </citation>
    <scope>NUCLEOTIDE SEQUENCE [LARGE SCALE GENOMIC DNA]</scope>
    <source>
        <strain evidence="4">214</strain>
    </source>
</reference>
<evidence type="ECO:0000259" key="3">
    <source>
        <dbReference type="PROSITE" id="PS50011"/>
    </source>
</evidence>
<keyword evidence="5" id="KW-1185">Reference proteome</keyword>
<proteinExistence type="predicted"/>
<feature type="domain" description="Protein kinase" evidence="3">
    <location>
        <begin position="86"/>
        <end position="182"/>
    </location>
</feature>
<sequence>MGLGPDAIQVGAWNVGKSSRKKKDCEAEGPGLWIKFGLMGSCLSARSKVDGSVSGTSSQSKSKSTNNTIRDQPVIPVVLSSTTSTAESTPSTPNGGFGCVFKGWINENGIAPVKAGTGLSVAVKTLDHDGLQGHKEGLAEVTYLGDLLHPNLVKLIGYCTEEDQRLLVYELMPQGSLENHLF</sequence>
<dbReference type="InterPro" id="IPR011009">
    <property type="entry name" value="Kinase-like_dom_sf"/>
</dbReference>
<dbReference type="GO" id="GO:0004672">
    <property type="term" value="F:protein kinase activity"/>
    <property type="evidence" value="ECO:0007669"/>
    <property type="project" value="InterPro"/>
</dbReference>
<comment type="caution">
    <text evidence="4">The sequence shown here is derived from an EMBL/GenBank/DDBJ whole genome shotgun (WGS) entry which is preliminary data.</text>
</comment>
<accession>A0AAV5J9T5</accession>
<evidence type="ECO:0000256" key="2">
    <source>
        <dbReference type="ARBA" id="ARBA00022475"/>
    </source>
</evidence>
<evidence type="ECO:0000313" key="5">
    <source>
        <dbReference type="Proteomes" id="UP001054252"/>
    </source>
</evidence>
<dbReference type="SUPFAM" id="SSF56112">
    <property type="entry name" value="Protein kinase-like (PK-like)"/>
    <property type="match status" value="1"/>
</dbReference>
<comment type="subcellular location">
    <subcellularLocation>
        <location evidence="1">Cell membrane</location>
    </subcellularLocation>
</comment>
<protein>
    <recommendedName>
        <fullName evidence="3">Protein kinase domain-containing protein</fullName>
    </recommendedName>
</protein>
<dbReference type="Pfam" id="PF07714">
    <property type="entry name" value="PK_Tyr_Ser-Thr"/>
    <property type="match status" value="1"/>
</dbReference>
<name>A0AAV5J9T5_9ROSI</name>
<dbReference type="AlphaFoldDB" id="A0AAV5J9T5"/>
<dbReference type="GO" id="GO:0005886">
    <property type="term" value="C:plasma membrane"/>
    <property type="evidence" value="ECO:0007669"/>
    <property type="project" value="UniProtKB-SubCell"/>
</dbReference>